<comment type="function">
    <text evidence="3">Catalyzes a proton abstraction reaction that results in 2,5-elimination of pyruvate from 2-succinyl-5-enolpyruvyl-6-hydroxy-3-cyclohexene-1-carboxylate (SEPHCHC) and the formation of 2-succinyl-6-hydroxy-2,4-cyclohexadiene-1-carboxylate (SHCHC).</text>
</comment>
<dbReference type="HAMAP" id="MF_01660">
    <property type="entry name" value="MenH"/>
    <property type="match status" value="1"/>
</dbReference>
<dbReference type="NCBIfam" id="TIGR03695">
    <property type="entry name" value="menH_SHCHC"/>
    <property type="match status" value="1"/>
</dbReference>
<evidence type="ECO:0000259" key="4">
    <source>
        <dbReference type="Pfam" id="PF00561"/>
    </source>
</evidence>
<protein>
    <recommendedName>
        <fullName evidence="3">Putative 2-succinyl-6-hydroxy-2,4-cyclohexadiene-1-carboxylate synthase</fullName>
        <shortName evidence="3">SHCHC synthase</shortName>
        <ecNumber evidence="3">4.2.99.20</ecNumber>
    </recommendedName>
</protein>
<proteinExistence type="inferred from homology"/>
<comment type="catalytic activity">
    <reaction evidence="3">
        <text>5-enolpyruvoyl-6-hydroxy-2-succinyl-cyclohex-3-ene-1-carboxylate = (1R,6R)-6-hydroxy-2-succinyl-cyclohexa-2,4-diene-1-carboxylate + pyruvate</text>
        <dbReference type="Rhea" id="RHEA:25597"/>
        <dbReference type="ChEBI" id="CHEBI:15361"/>
        <dbReference type="ChEBI" id="CHEBI:58689"/>
        <dbReference type="ChEBI" id="CHEBI:58818"/>
        <dbReference type="EC" id="4.2.99.20"/>
    </reaction>
</comment>
<evidence type="ECO:0000256" key="1">
    <source>
        <dbReference type="ARBA" id="ARBA00022428"/>
    </source>
</evidence>
<keyword evidence="1 3" id="KW-0474">Menaquinone biosynthesis</keyword>
<dbReference type="Pfam" id="PF00561">
    <property type="entry name" value="Abhydrolase_1"/>
    <property type="match status" value="1"/>
</dbReference>
<gene>
    <name evidence="3" type="primary">menH</name>
    <name evidence="5" type="ORF">D1Z90_05570</name>
</gene>
<dbReference type="InterPro" id="IPR000073">
    <property type="entry name" value="AB_hydrolase_1"/>
</dbReference>
<accession>A0A418YHJ5</accession>
<comment type="pathway">
    <text evidence="3">Quinol/quinone metabolism; 1,4-dihydroxy-2-naphthoate biosynthesis; 1,4-dihydroxy-2-naphthoate from chorismate: step 3/7.</text>
</comment>
<evidence type="ECO:0000256" key="2">
    <source>
        <dbReference type="ARBA" id="ARBA00023239"/>
    </source>
</evidence>
<comment type="pathway">
    <text evidence="3">Quinol/quinone metabolism; menaquinone biosynthesis.</text>
</comment>
<dbReference type="UniPathway" id="UPA01057">
    <property type="reaction ID" value="UER00900"/>
</dbReference>
<dbReference type="GO" id="GO:0070205">
    <property type="term" value="F:2-succinyl-6-hydroxy-2,4-cyclohexadiene-1-carboxylate synthase activity"/>
    <property type="evidence" value="ECO:0007669"/>
    <property type="project" value="UniProtKB-UniRule"/>
</dbReference>
<dbReference type="UniPathway" id="UPA00079"/>
<comment type="caution">
    <text evidence="5">The sequence shown here is derived from an EMBL/GenBank/DDBJ whole genome shotgun (WGS) entry which is preliminary data.</text>
</comment>
<dbReference type="GO" id="GO:0009234">
    <property type="term" value="P:menaquinone biosynthetic process"/>
    <property type="evidence" value="ECO:0007669"/>
    <property type="project" value="UniProtKB-UniRule"/>
</dbReference>
<sequence>MCLQHKVASIFNSWHNAPVTLLYSNYRKATPAPNTSSSAIPLVLLHGLLGRGDDWQPLIQSLPGQACLTIDLPGHGNSPFRLHTVPIKPGKRKTINELLEDDDGFVQTAQLIEQVLDQHGISQCHLLGYSLGGRLAQYFACHYPHKVKQLIIESAHPGLTEHSARQQRWQHDYQWAQRFDQEPIRDVLAKWYQQPVFSDLSQPQMQDLIARRCDNRTYDIAAMLLATSLSRQADLSQALRKAAFPVHYLCGGQDKKFSALADSLSKSSNSITKHIFPASGHNIHRFEPLKYNQTLMQLLAAYQ</sequence>
<evidence type="ECO:0000256" key="3">
    <source>
        <dbReference type="HAMAP-Rule" id="MF_01660"/>
    </source>
</evidence>
<dbReference type="EC" id="4.2.99.20" evidence="3"/>
<keyword evidence="2 3" id="KW-0456">Lyase</keyword>
<keyword evidence="6" id="KW-1185">Reference proteome</keyword>
<dbReference type="OrthoDB" id="9808398at2"/>
<dbReference type="PANTHER" id="PTHR42916:SF1">
    <property type="entry name" value="PROTEIN PHYLLO, CHLOROPLASTIC"/>
    <property type="match status" value="1"/>
</dbReference>
<dbReference type="Proteomes" id="UP000283255">
    <property type="component" value="Unassembled WGS sequence"/>
</dbReference>
<comment type="subunit">
    <text evidence="3">Monomer.</text>
</comment>
<reference evidence="5 6" key="1">
    <citation type="submission" date="2018-09" db="EMBL/GenBank/DDBJ databases">
        <authorList>
            <person name="Wang F."/>
        </authorList>
    </citation>
    <scope>NUCLEOTIDE SEQUENCE [LARGE SCALE GENOMIC DNA]</scope>
    <source>
        <strain evidence="5 6">PLHSC7-2</strain>
    </source>
</reference>
<reference evidence="5 6" key="2">
    <citation type="submission" date="2019-01" db="EMBL/GenBank/DDBJ databases">
        <title>Motilimonas pumilus sp. nov., isolated from the gut of sea cucumber (Apostichopus japonicus).</title>
        <authorList>
            <person name="Wang F.-Q."/>
            <person name="Ren L.-H."/>
            <person name="Lin Y.-W."/>
            <person name="Sun G.-H."/>
            <person name="Du Z.-J."/>
            <person name="Zhao J.-X."/>
            <person name="Liu X.-J."/>
            <person name="Liu L.-J."/>
        </authorList>
    </citation>
    <scope>NUCLEOTIDE SEQUENCE [LARGE SCALE GENOMIC DNA]</scope>
    <source>
        <strain evidence="5 6">PLHSC7-2</strain>
    </source>
</reference>
<dbReference type="InterPro" id="IPR022485">
    <property type="entry name" value="SHCHC_synthase_MenH"/>
</dbReference>
<comment type="similarity">
    <text evidence="3">Belongs to the AB hydrolase superfamily. MenH family.</text>
</comment>
<organism evidence="5 6">
    <name type="scientific">Motilimonas pumila</name>
    <dbReference type="NCBI Taxonomy" id="2303987"/>
    <lineage>
        <taxon>Bacteria</taxon>
        <taxon>Pseudomonadati</taxon>
        <taxon>Pseudomonadota</taxon>
        <taxon>Gammaproteobacteria</taxon>
        <taxon>Alteromonadales</taxon>
        <taxon>Alteromonadales genera incertae sedis</taxon>
        <taxon>Motilimonas</taxon>
    </lineage>
</organism>
<dbReference type="EMBL" id="QZCH01000004">
    <property type="protein sequence ID" value="RJG49429.1"/>
    <property type="molecule type" value="Genomic_DNA"/>
</dbReference>
<name>A0A418YHJ5_9GAMM</name>
<evidence type="ECO:0000313" key="6">
    <source>
        <dbReference type="Proteomes" id="UP000283255"/>
    </source>
</evidence>
<dbReference type="AlphaFoldDB" id="A0A418YHJ5"/>
<dbReference type="NCBIfam" id="NF008340">
    <property type="entry name" value="PRK11126.1"/>
    <property type="match status" value="1"/>
</dbReference>
<dbReference type="SUPFAM" id="SSF53474">
    <property type="entry name" value="alpha/beta-Hydrolases"/>
    <property type="match status" value="1"/>
</dbReference>
<dbReference type="InterPro" id="IPR029058">
    <property type="entry name" value="AB_hydrolase_fold"/>
</dbReference>
<evidence type="ECO:0000313" key="5">
    <source>
        <dbReference type="EMBL" id="RJG49429.1"/>
    </source>
</evidence>
<dbReference type="PANTHER" id="PTHR42916">
    <property type="entry name" value="2-SUCCINYL-5-ENOLPYRUVYL-6-HYDROXY-3-CYCLOHEXENE-1-CARBOXYLATE SYNTHASE"/>
    <property type="match status" value="1"/>
</dbReference>
<dbReference type="Gene3D" id="3.40.50.1820">
    <property type="entry name" value="alpha/beta hydrolase"/>
    <property type="match status" value="1"/>
</dbReference>
<feature type="domain" description="AB hydrolase-1" evidence="4">
    <location>
        <begin position="41"/>
        <end position="286"/>
    </location>
</feature>